<evidence type="ECO:0000256" key="4">
    <source>
        <dbReference type="ARBA" id="ARBA00022857"/>
    </source>
</evidence>
<reference evidence="7 8" key="1">
    <citation type="submission" date="2019-09" db="EMBL/GenBank/DDBJ databases">
        <authorList>
            <person name="Leyn A S."/>
        </authorList>
    </citation>
    <scope>NUCLEOTIDE SEQUENCE [LARGE SCALE GENOMIC DNA]</scope>
    <source>
        <strain evidence="7">AA231_1</strain>
    </source>
</reference>
<dbReference type="Pfam" id="PF00724">
    <property type="entry name" value="Oxidored_FMN"/>
    <property type="match status" value="1"/>
</dbReference>
<keyword evidence="3" id="KW-0288">FMN</keyword>
<evidence type="ECO:0000256" key="3">
    <source>
        <dbReference type="ARBA" id="ARBA00022643"/>
    </source>
</evidence>
<name>A0A6I8LWX5_9PSEU</name>
<dbReference type="InterPro" id="IPR044152">
    <property type="entry name" value="YqjM-like"/>
</dbReference>
<dbReference type="GO" id="GO:0003959">
    <property type="term" value="F:NADPH dehydrogenase activity"/>
    <property type="evidence" value="ECO:0007669"/>
    <property type="project" value="InterPro"/>
</dbReference>
<dbReference type="PANTHER" id="PTHR43303">
    <property type="entry name" value="NADPH DEHYDROGENASE C23G7.10C-RELATED"/>
    <property type="match status" value="1"/>
</dbReference>
<gene>
    <name evidence="7" type="ORF">AA23TX_06661</name>
</gene>
<dbReference type="Gene3D" id="3.20.20.70">
    <property type="entry name" value="Aldolase class I"/>
    <property type="match status" value="1"/>
</dbReference>
<dbReference type="InterPro" id="IPR001155">
    <property type="entry name" value="OxRdtase_FMN_N"/>
</dbReference>
<evidence type="ECO:0000256" key="5">
    <source>
        <dbReference type="ARBA" id="ARBA00023002"/>
    </source>
</evidence>
<keyword evidence="4" id="KW-0521">NADP</keyword>
<dbReference type="GO" id="GO:0010181">
    <property type="term" value="F:FMN binding"/>
    <property type="evidence" value="ECO:0007669"/>
    <property type="project" value="InterPro"/>
</dbReference>
<evidence type="ECO:0000313" key="8">
    <source>
        <dbReference type="Proteomes" id="UP000399805"/>
    </source>
</evidence>
<accession>A0A6I8LWX5</accession>
<evidence type="ECO:0000313" key="7">
    <source>
        <dbReference type="EMBL" id="VVJ21640.1"/>
    </source>
</evidence>
<dbReference type="InterPro" id="IPR013785">
    <property type="entry name" value="Aldolase_TIM"/>
</dbReference>
<evidence type="ECO:0000259" key="6">
    <source>
        <dbReference type="Pfam" id="PF00724"/>
    </source>
</evidence>
<dbReference type="RefSeq" id="WP_155546555.1">
    <property type="nucleotide sequence ID" value="NZ_CABVGP010000002.1"/>
</dbReference>
<evidence type="ECO:0000256" key="2">
    <source>
        <dbReference type="ARBA" id="ARBA00022630"/>
    </source>
</evidence>
<sequence length="371" mass="40433">MPPTLFSPIEIRGVRLPNRVVVSPMWQYSGVDGRPTPTHTVHYGRLAEGGAGLVIQEGTTVDRRGRGTVGDLGLWEDDVVPRYAQLVEVVKAGGAVPGIQLIHAGRKGRRNAPWIPGTPPPSADWPLLAPSAVPMGLEGAETPVEMTLRDIEDTVAAFADAARRADEAGYEVLELQAAHGYLIHSFLSPLANRRTDHYGGSTENRFRFLVEIVDRIRTVWPDAKALFVRLSCVDVEWTIDQTVELVGELRTHGVDVIDCSSGGITGLPYPGSKTGYGYQVPYAHQIRERTGSRTMAVGHIVRAAQAQSIIEHGRADLVALGRELLYNPNWPLDAARKLGVPDPYVRAPARISHWLGKREQSFPGFVPSTAG</sequence>
<dbReference type="Proteomes" id="UP000399805">
    <property type="component" value="Unassembled WGS sequence"/>
</dbReference>
<dbReference type="PANTHER" id="PTHR43303:SF4">
    <property type="entry name" value="NADPH DEHYDROGENASE C23G7.10C-RELATED"/>
    <property type="match status" value="1"/>
</dbReference>
<keyword evidence="2" id="KW-0285">Flavoprotein</keyword>
<comment type="cofactor">
    <cofactor evidence="1">
        <name>FMN</name>
        <dbReference type="ChEBI" id="CHEBI:58210"/>
    </cofactor>
</comment>
<keyword evidence="8" id="KW-1185">Reference proteome</keyword>
<dbReference type="SUPFAM" id="SSF51395">
    <property type="entry name" value="FMN-linked oxidoreductases"/>
    <property type="match status" value="1"/>
</dbReference>
<keyword evidence="5" id="KW-0560">Oxidoreductase</keyword>
<feature type="domain" description="NADH:flavin oxidoreductase/NADH oxidase N-terminal" evidence="6">
    <location>
        <begin position="5"/>
        <end position="336"/>
    </location>
</feature>
<proteinExistence type="predicted"/>
<organism evidence="7 8">
    <name type="scientific">Amycolatopsis camponoti</name>
    <dbReference type="NCBI Taxonomy" id="2606593"/>
    <lineage>
        <taxon>Bacteria</taxon>
        <taxon>Bacillati</taxon>
        <taxon>Actinomycetota</taxon>
        <taxon>Actinomycetes</taxon>
        <taxon>Pseudonocardiales</taxon>
        <taxon>Pseudonocardiaceae</taxon>
        <taxon>Amycolatopsis</taxon>
    </lineage>
</organism>
<dbReference type="CDD" id="cd02932">
    <property type="entry name" value="OYE_YqiM_FMN"/>
    <property type="match status" value="1"/>
</dbReference>
<dbReference type="GO" id="GO:0050661">
    <property type="term" value="F:NADP binding"/>
    <property type="evidence" value="ECO:0007669"/>
    <property type="project" value="InterPro"/>
</dbReference>
<dbReference type="AlphaFoldDB" id="A0A6I8LWX5"/>
<dbReference type="EMBL" id="CABVGP010000002">
    <property type="protein sequence ID" value="VVJ21640.1"/>
    <property type="molecule type" value="Genomic_DNA"/>
</dbReference>
<protein>
    <submittedName>
        <fullName evidence="7">Oxidoreductase</fullName>
    </submittedName>
</protein>
<evidence type="ECO:0000256" key="1">
    <source>
        <dbReference type="ARBA" id="ARBA00001917"/>
    </source>
</evidence>